<sequence length="69" mass="7859">MITVLFSLLMSCTLLLVPAVRKEALTQLILSSRRWLAASCRLSAQQQLPNIASILRRMLLLNVVFSRCW</sequence>
<dbReference type="AlphaFoldDB" id="J9FQW7"/>
<name>J9FQW7_9ZZZZ</name>
<accession>J9FQW7</accession>
<gene>
    <name evidence="1" type="ORF">EVA_15006</name>
</gene>
<organism evidence="1">
    <name type="scientific">gut metagenome</name>
    <dbReference type="NCBI Taxonomy" id="749906"/>
    <lineage>
        <taxon>unclassified sequences</taxon>
        <taxon>metagenomes</taxon>
        <taxon>organismal metagenomes</taxon>
    </lineage>
</organism>
<evidence type="ECO:0000313" key="1">
    <source>
        <dbReference type="EMBL" id="EJW96888.1"/>
    </source>
</evidence>
<proteinExistence type="predicted"/>
<reference evidence="1" key="1">
    <citation type="journal article" date="2012" name="PLoS ONE">
        <title>Gene sets for utilization of primary and secondary nutrition supplies in the distal gut of endangered iberian lynx.</title>
        <authorList>
            <person name="Alcaide M."/>
            <person name="Messina E."/>
            <person name="Richter M."/>
            <person name="Bargiela R."/>
            <person name="Peplies J."/>
            <person name="Huws S.A."/>
            <person name="Newbold C.J."/>
            <person name="Golyshin P.N."/>
            <person name="Simon M.A."/>
            <person name="Lopez G."/>
            <person name="Yakimov M.M."/>
            <person name="Ferrer M."/>
        </authorList>
    </citation>
    <scope>NUCLEOTIDE SEQUENCE</scope>
</reference>
<dbReference type="EMBL" id="AMCI01005057">
    <property type="protein sequence ID" value="EJW96888.1"/>
    <property type="molecule type" value="Genomic_DNA"/>
</dbReference>
<comment type="caution">
    <text evidence="1">The sequence shown here is derived from an EMBL/GenBank/DDBJ whole genome shotgun (WGS) entry which is preliminary data.</text>
</comment>
<protein>
    <submittedName>
        <fullName evidence="1">Secreted protein</fullName>
    </submittedName>
</protein>